<keyword evidence="5 7" id="KW-0472">Membrane</keyword>
<evidence type="ECO:0000313" key="10">
    <source>
        <dbReference type="Proteomes" id="UP001589836"/>
    </source>
</evidence>
<dbReference type="EMBL" id="JBHLTP010000013">
    <property type="protein sequence ID" value="MFC0525254.1"/>
    <property type="molecule type" value="Genomic_DNA"/>
</dbReference>
<evidence type="ECO:0000256" key="1">
    <source>
        <dbReference type="ARBA" id="ARBA00004651"/>
    </source>
</evidence>
<feature type="domain" description="NADH:quinone oxidoreductase/Mrp antiporter transmembrane" evidence="8">
    <location>
        <begin position="130"/>
        <end position="407"/>
    </location>
</feature>
<dbReference type="PRINTS" id="PR01437">
    <property type="entry name" value="NUOXDRDTASE4"/>
</dbReference>
<evidence type="ECO:0000259" key="8">
    <source>
        <dbReference type="Pfam" id="PF00361"/>
    </source>
</evidence>
<dbReference type="NCBIfam" id="TIGR01972">
    <property type="entry name" value="NDH_I_M"/>
    <property type="match status" value="1"/>
</dbReference>
<feature type="transmembrane region" description="Helical" evidence="7">
    <location>
        <begin position="331"/>
        <end position="349"/>
    </location>
</feature>
<feature type="transmembrane region" description="Helical" evidence="7">
    <location>
        <begin position="207"/>
        <end position="229"/>
    </location>
</feature>
<protein>
    <submittedName>
        <fullName evidence="9">NuoM family protein</fullName>
    </submittedName>
</protein>
<feature type="transmembrane region" description="Helical" evidence="7">
    <location>
        <begin position="82"/>
        <end position="103"/>
    </location>
</feature>
<comment type="subcellular location">
    <subcellularLocation>
        <location evidence="1">Cell membrane</location>
        <topology evidence="1">Multi-pass membrane protein</topology>
    </subcellularLocation>
    <subcellularLocation>
        <location evidence="6">Membrane</location>
        <topology evidence="6">Multi-pass membrane protein</topology>
    </subcellularLocation>
</comment>
<evidence type="ECO:0000256" key="5">
    <source>
        <dbReference type="ARBA" id="ARBA00023136"/>
    </source>
</evidence>
<feature type="transmembrane region" description="Helical" evidence="7">
    <location>
        <begin position="241"/>
        <end position="266"/>
    </location>
</feature>
<feature type="transmembrane region" description="Helical" evidence="7">
    <location>
        <begin position="272"/>
        <end position="293"/>
    </location>
</feature>
<dbReference type="RefSeq" id="WP_377350292.1">
    <property type="nucleotide sequence ID" value="NZ_JBHLTP010000013.1"/>
</dbReference>
<dbReference type="Pfam" id="PF00361">
    <property type="entry name" value="Proton_antipo_M"/>
    <property type="match status" value="1"/>
</dbReference>
<keyword evidence="3 6" id="KW-0812">Transmembrane</keyword>
<feature type="transmembrane region" description="Helical" evidence="7">
    <location>
        <begin position="135"/>
        <end position="154"/>
    </location>
</feature>
<comment type="similarity">
    <text evidence="2">Belongs to the complex I subunit 4 family.</text>
</comment>
<dbReference type="InterPro" id="IPR010227">
    <property type="entry name" value="NADH_Q_OxRdtase_chainM/4"/>
</dbReference>
<keyword evidence="10" id="KW-1185">Reference proteome</keyword>
<reference evidence="9 10" key="1">
    <citation type="submission" date="2024-09" db="EMBL/GenBank/DDBJ databases">
        <authorList>
            <person name="Sun Q."/>
            <person name="Mori K."/>
        </authorList>
    </citation>
    <scope>NUCLEOTIDE SEQUENCE [LARGE SCALE GENOMIC DNA]</scope>
    <source>
        <strain evidence="9 10">NCAIM B.02529</strain>
    </source>
</reference>
<name>A0ABV6LSL4_9BACI</name>
<organism evidence="9 10">
    <name type="scientific">Pontibacillus salicampi</name>
    <dbReference type="NCBI Taxonomy" id="1449801"/>
    <lineage>
        <taxon>Bacteria</taxon>
        <taxon>Bacillati</taxon>
        <taxon>Bacillota</taxon>
        <taxon>Bacilli</taxon>
        <taxon>Bacillales</taxon>
        <taxon>Bacillaceae</taxon>
        <taxon>Pontibacillus</taxon>
    </lineage>
</organism>
<dbReference type="InterPro" id="IPR003918">
    <property type="entry name" value="NADH_UbQ_OxRdtase"/>
</dbReference>
<feature type="transmembrane region" description="Helical" evidence="7">
    <location>
        <begin position="448"/>
        <end position="468"/>
    </location>
</feature>
<evidence type="ECO:0000256" key="7">
    <source>
        <dbReference type="SAM" id="Phobius"/>
    </source>
</evidence>
<evidence type="ECO:0000313" key="9">
    <source>
        <dbReference type="EMBL" id="MFC0525254.1"/>
    </source>
</evidence>
<feature type="transmembrane region" description="Helical" evidence="7">
    <location>
        <begin position="300"/>
        <end position="319"/>
    </location>
</feature>
<feature type="transmembrane region" description="Helical" evidence="7">
    <location>
        <begin position="33"/>
        <end position="49"/>
    </location>
</feature>
<evidence type="ECO:0000256" key="6">
    <source>
        <dbReference type="RuleBase" id="RU000320"/>
    </source>
</evidence>
<sequence length="485" mass="51962">MTLLTLLICSPLFVILLLSFLSSAPTHTKKTAVILGSIIPVLLSFWVWKEFRSGETLWFSSEWITFGAEPSFTISFDIAVNGFSVLMLVLTTVLTCLSLMTAALQVTEKFLHYAMLTFALELGVIGVFAAQNLVLFFIFLEVTLLPMFLLIAKWGGAHKEKAAYSYLLYNGIGSAFLLLSITLVLAQAGTTSYDVLKVTSLEPGTELLVLCFMLIAFAVKLPIVPLHTWMVRVHVEAPPALVMIHAGVLLKIAAYGLVQFGIGLFPTSFDKIALILAILGLVNVLYGALIAFVQKEIRAVFAYSSISHMGLVLLGAAVMNEAGVQGAIFHSISHGLIAALVFFLIGTLLKRTGTTQLQHLSGLARSMPLFAGVFLAAGLASLGLPGMSGFVGEFMTFLGVFKDMPVLGGIGVIGIILAAVYILRVVLDVTFGKDSSNIATADLQHGEWVPVTVLLAGILLMGLIPDVVTGQLDPVLKAIFIRIGG</sequence>
<proteinExistence type="inferred from homology"/>
<feature type="transmembrane region" description="Helical" evidence="7">
    <location>
        <begin position="166"/>
        <end position="187"/>
    </location>
</feature>
<comment type="caution">
    <text evidence="9">The sequence shown here is derived from an EMBL/GenBank/DDBJ whole genome shotgun (WGS) entry which is preliminary data.</text>
</comment>
<evidence type="ECO:0000256" key="2">
    <source>
        <dbReference type="ARBA" id="ARBA00009025"/>
    </source>
</evidence>
<accession>A0ABV6LSL4</accession>
<evidence type="ECO:0000256" key="3">
    <source>
        <dbReference type="ARBA" id="ARBA00022692"/>
    </source>
</evidence>
<feature type="transmembrane region" description="Helical" evidence="7">
    <location>
        <begin position="369"/>
        <end position="392"/>
    </location>
</feature>
<feature type="transmembrane region" description="Helical" evidence="7">
    <location>
        <begin position="110"/>
        <end position="129"/>
    </location>
</feature>
<gene>
    <name evidence="9" type="ORF">ACFFGV_16860</name>
</gene>
<feature type="transmembrane region" description="Helical" evidence="7">
    <location>
        <begin position="404"/>
        <end position="427"/>
    </location>
</feature>
<dbReference type="Proteomes" id="UP001589836">
    <property type="component" value="Unassembled WGS sequence"/>
</dbReference>
<dbReference type="InterPro" id="IPR001750">
    <property type="entry name" value="ND/Mrp_TM"/>
</dbReference>
<evidence type="ECO:0000256" key="4">
    <source>
        <dbReference type="ARBA" id="ARBA00022989"/>
    </source>
</evidence>
<dbReference type="PANTHER" id="PTHR43507">
    <property type="entry name" value="NADH-UBIQUINONE OXIDOREDUCTASE CHAIN 4"/>
    <property type="match status" value="1"/>
</dbReference>
<keyword evidence="4 7" id="KW-1133">Transmembrane helix</keyword>
<dbReference type="PANTHER" id="PTHR43507:SF1">
    <property type="entry name" value="NADH-UBIQUINONE OXIDOREDUCTASE CHAIN 4"/>
    <property type="match status" value="1"/>
</dbReference>